<dbReference type="InterPro" id="IPR010182">
    <property type="entry name" value="ArgE/DapE"/>
</dbReference>
<accession>C8PBX4</accession>
<keyword evidence="12" id="KW-0457">Lysine biosynthesis</keyword>
<keyword evidence="7" id="KW-0028">Amino-acid biosynthesis</keyword>
<evidence type="ECO:0000313" key="17">
    <source>
        <dbReference type="Proteomes" id="UP000004115"/>
    </source>
</evidence>
<dbReference type="Pfam" id="PF07687">
    <property type="entry name" value="M20_dimer"/>
    <property type="match status" value="1"/>
</dbReference>
<dbReference type="EC" id="3.5.1.18" evidence="5"/>
<dbReference type="GO" id="GO:0046872">
    <property type="term" value="F:metal ion binding"/>
    <property type="evidence" value="ECO:0007669"/>
    <property type="project" value="UniProtKB-KW"/>
</dbReference>
<protein>
    <recommendedName>
        <fullName evidence="6">Probable succinyl-diaminopimelate desuccinylase</fullName>
        <ecNumber evidence="5">3.5.1.18</ecNumber>
    </recommendedName>
</protein>
<evidence type="ECO:0000259" key="15">
    <source>
        <dbReference type="Pfam" id="PF07687"/>
    </source>
</evidence>
<evidence type="ECO:0000256" key="8">
    <source>
        <dbReference type="ARBA" id="ARBA00022723"/>
    </source>
</evidence>
<name>C8PBX4_9LACO</name>
<proteinExistence type="inferred from homology"/>
<dbReference type="Pfam" id="PF01546">
    <property type="entry name" value="Peptidase_M20"/>
    <property type="match status" value="1"/>
</dbReference>
<comment type="catalytic activity">
    <reaction evidence="14">
        <text>N-succinyl-(2S,6S)-2,6-diaminopimelate + H2O = (2S,6S)-2,6-diaminopimelate + succinate</text>
        <dbReference type="Rhea" id="RHEA:22608"/>
        <dbReference type="ChEBI" id="CHEBI:15377"/>
        <dbReference type="ChEBI" id="CHEBI:30031"/>
        <dbReference type="ChEBI" id="CHEBI:57609"/>
        <dbReference type="ChEBI" id="CHEBI:58087"/>
        <dbReference type="EC" id="3.5.1.18"/>
    </reaction>
</comment>
<keyword evidence="13" id="KW-0170">Cobalt</keyword>
<dbReference type="UniPathway" id="UPA00034">
    <property type="reaction ID" value="UER00021"/>
</dbReference>
<dbReference type="CDD" id="cd08659">
    <property type="entry name" value="M20_ArgE_DapE-like"/>
    <property type="match status" value="1"/>
</dbReference>
<evidence type="ECO:0000256" key="7">
    <source>
        <dbReference type="ARBA" id="ARBA00022605"/>
    </source>
</evidence>
<evidence type="ECO:0000256" key="14">
    <source>
        <dbReference type="ARBA" id="ARBA00051301"/>
    </source>
</evidence>
<dbReference type="PROSITE" id="PS00758">
    <property type="entry name" value="ARGE_DAPE_CPG2_1"/>
    <property type="match status" value="1"/>
</dbReference>
<keyword evidence="9 16" id="KW-0378">Hydrolase</keyword>
<dbReference type="GO" id="GO:0019877">
    <property type="term" value="P:diaminopimelate biosynthetic process"/>
    <property type="evidence" value="ECO:0007669"/>
    <property type="project" value="UniProtKB-KW"/>
</dbReference>
<evidence type="ECO:0000256" key="2">
    <source>
        <dbReference type="ARBA" id="ARBA00001947"/>
    </source>
</evidence>
<dbReference type="InterPro" id="IPR036264">
    <property type="entry name" value="Bact_exopeptidase_dim_dom"/>
</dbReference>
<comment type="similarity">
    <text evidence="4">Belongs to the peptidase M20A family.</text>
</comment>
<keyword evidence="17" id="KW-1185">Reference proteome</keyword>
<comment type="pathway">
    <text evidence="3">Amino-acid biosynthesis; L-lysine biosynthesis via DAP pathway; LL-2,6-diaminopimelate from (S)-tetrahydrodipicolinate (succinylase route): step 3/3.</text>
</comment>
<dbReference type="GO" id="GO:0009089">
    <property type="term" value="P:lysine biosynthetic process via diaminopimelate"/>
    <property type="evidence" value="ECO:0007669"/>
    <property type="project" value="UniProtKB-UniPathway"/>
</dbReference>
<keyword evidence="11" id="KW-0220">Diaminopimelate biosynthesis</keyword>
<sequence>MLKAQDNGLRESIPFFIGGVTVMDEKGKLQVLCDLIKINSANGNEIEVAEYLSKLLSQHGLTAKIDAFGNKRANLLVEVGQGEKILGLTGHMDTVSLGDLTKWNTNPLEPTIIGNKLYGRGASDMKSGLAAQAIALIELSNSGKLPQGRIRWIVTAGEENGTPGANRFEEQGIADDLAALIVGESTDGDIIFAHSGSLSYRISSVGLSVHSSMPEKGKNAFDALVEFYRREKNLFDDAPFDEYLGSVKHSITVMHGGDQVNTIPDHAELLGNVRPTTAFGNDNVIKKLKQLVDKVNIDLDAKLQFELIYSYLPIETDPQSNFIKDAIEISQQSYQQFYPQHRKVNKDVFNGATDASVFIKKHHNLPVFIYGPDTWQVAHKINEYTTIPSFYATIDAYKKIIKHFFA</sequence>
<evidence type="ECO:0000256" key="1">
    <source>
        <dbReference type="ARBA" id="ARBA00001941"/>
    </source>
</evidence>
<reference evidence="16 17" key="1">
    <citation type="submission" date="2009-09" db="EMBL/GenBank/DDBJ databases">
        <authorList>
            <person name="Qin X."/>
            <person name="Bachman B."/>
            <person name="Battles P."/>
            <person name="Bell A."/>
            <person name="Bess C."/>
            <person name="Bickham C."/>
            <person name="Chaboub L."/>
            <person name="Chen D."/>
            <person name="Coyle M."/>
            <person name="Deiros D.R."/>
            <person name="Dinh H."/>
            <person name="Forbes L."/>
            <person name="Fowler G."/>
            <person name="Francisco L."/>
            <person name="Fu Q."/>
            <person name="Gubbala S."/>
            <person name="Hale W."/>
            <person name="Han Y."/>
            <person name="Hemphill L."/>
            <person name="Highlander S.K."/>
            <person name="Hirani K."/>
            <person name="Hogues M."/>
            <person name="Jackson L."/>
            <person name="Jakkamsetti A."/>
            <person name="Javaid M."/>
            <person name="Jiang H."/>
            <person name="Korchina V."/>
            <person name="Kovar C."/>
            <person name="Lara F."/>
            <person name="Lee S."/>
            <person name="Mata R."/>
            <person name="Mathew T."/>
            <person name="Moen C."/>
            <person name="Morales K."/>
            <person name="Munidasa M."/>
            <person name="Nazareth L."/>
            <person name="Ngo R."/>
            <person name="Nguyen L."/>
            <person name="Okwuonu G."/>
            <person name="Ongeri F."/>
            <person name="Patil S."/>
            <person name="Petrosino J."/>
            <person name="Pham C."/>
            <person name="Pham P."/>
            <person name="Pu L.-L."/>
            <person name="Puazo M."/>
            <person name="Raj R."/>
            <person name="Reid J."/>
            <person name="Rouhana J."/>
            <person name="Saada N."/>
            <person name="Shang Y."/>
            <person name="Simmons D."/>
            <person name="Thornton R."/>
            <person name="Warren J."/>
            <person name="Weissenberger G."/>
            <person name="Zhang J."/>
            <person name="Zhang L."/>
            <person name="Zhou C."/>
            <person name="Zhu D."/>
            <person name="Muzny D."/>
            <person name="Worley K."/>
            <person name="Gibbs R."/>
        </authorList>
    </citation>
    <scope>NUCLEOTIDE SEQUENCE [LARGE SCALE GENOMIC DNA]</scope>
    <source>
        <strain evidence="16 17">DSM 13335</strain>
    </source>
</reference>
<evidence type="ECO:0000256" key="11">
    <source>
        <dbReference type="ARBA" id="ARBA00022915"/>
    </source>
</evidence>
<dbReference type="Gene3D" id="3.30.70.360">
    <property type="match status" value="1"/>
</dbReference>
<feature type="domain" description="Peptidase M20 dimerisation" evidence="15">
    <location>
        <begin position="193"/>
        <end position="296"/>
    </location>
</feature>
<evidence type="ECO:0000256" key="12">
    <source>
        <dbReference type="ARBA" id="ARBA00023154"/>
    </source>
</evidence>
<dbReference type="GO" id="GO:0009014">
    <property type="term" value="F:succinyl-diaminopimelate desuccinylase activity"/>
    <property type="evidence" value="ECO:0007669"/>
    <property type="project" value="UniProtKB-EC"/>
</dbReference>
<dbReference type="EMBL" id="ACLN01000004">
    <property type="protein sequence ID" value="EEW52273.1"/>
    <property type="molecule type" value="Genomic_DNA"/>
</dbReference>
<evidence type="ECO:0000256" key="10">
    <source>
        <dbReference type="ARBA" id="ARBA00022833"/>
    </source>
</evidence>
<dbReference type="InterPro" id="IPR002933">
    <property type="entry name" value="Peptidase_M20"/>
</dbReference>
<evidence type="ECO:0000256" key="6">
    <source>
        <dbReference type="ARBA" id="ARBA00016853"/>
    </source>
</evidence>
<evidence type="ECO:0000256" key="13">
    <source>
        <dbReference type="ARBA" id="ARBA00023285"/>
    </source>
</evidence>
<dbReference type="Gene3D" id="3.40.630.10">
    <property type="entry name" value="Zn peptidases"/>
    <property type="match status" value="1"/>
</dbReference>
<evidence type="ECO:0000256" key="4">
    <source>
        <dbReference type="ARBA" id="ARBA00006247"/>
    </source>
</evidence>
<dbReference type="AlphaFoldDB" id="C8PBX4"/>
<dbReference type="InterPro" id="IPR001261">
    <property type="entry name" value="ArgE/DapE_CS"/>
</dbReference>
<dbReference type="HOGENOM" id="CLU_021802_2_2_9"/>
<comment type="caution">
    <text evidence="16">The sequence shown here is derived from an EMBL/GenBank/DDBJ whole genome shotgun (WGS) entry which is preliminary data.</text>
</comment>
<dbReference type="SUPFAM" id="SSF55031">
    <property type="entry name" value="Bacterial exopeptidase dimerisation domain"/>
    <property type="match status" value="1"/>
</dbReference>
<dbReference type="InterPro" id="IPR011650">
    <property type="entry name" value="Peptidase_M20_dimer"/>
</dbReference>
<dbReference type="PATRIC" id="fig|525328.13.peg.512"/>
<comment type="cofactor">
    <cofactor evidence="1">
        <name>Co(2+)</name>
        <dbReference type="ChEBI" id="CHEBI:48828"/>
    </cofactor>
</comment>
<evidence type="ECO:0000313" key="16">
    <source>
        <dbReference type="EMBL" id="EEW52273.1"/>
    </source>
</evidence>
<comment type="cofactor">
    <cofactor evidence="2">
        <name>Zn(2+)</name>
        <dbReference type="ChEBI" id="CHEBI:29105"/>
    </cofactor>
</comment>
<dbReference type="SUPFAM" id="SSF53187">
    <property type="entry name" value="Zn-dependent exopeptidases"/>
    <property type="match status" value="1"/>
</dbReference>
<dbReference type="NCBIfam" id="NF006365">
    <property type="entry name" value="PRK08588.1"/>
    <property type="match status" value="1"/>
</dbReference>
<keyword evidence="10" id="KW-0862">Zinc</keyword>
<dbReference type="PANTHER" id="PTHR43808">
    <property type="entry name" value="ACETYLORNITHINE DEACETYLASE"/>
    <property type="match status" value="1"/>
</dbReference>
<gene>
    <name evidence="16" type="ORF">HMPREF0520_0594</name>
</gene>
<dbReference type="InterPro" id="IPR050072">
    <property type="entry name" value="Peptidase_M20A"/>
</dbReference>
<keyword evidence="8" id="KW-0479">Metal-binding</keyword>
<dbReference type="Proteomes" id="UP000004115">
    <property type="component" value="Unassembled WGS sequence"/>
</dbReference>
<organism evidence="16 17">
    <name type="scientific">Lactobacillus iners DSM 13335</name>
    <dbReference type="NCBI Taxonomy" id="525328"/>
    <lineage>
        <taxon>Bacteria</taxon>
        <taxon>Bacillati</taxon>
        <taxon>Bacillota</taxon>
        <taxon>Bacilli</taxon>
        <taxon>Lactobacillales</taxon>
        <taxon>Lactobacillaceae</taxon>
        <taxon>Lactobacillus</taxon>
    </lineage>
</organism>
<dbReference type="PANTHER" id="PTHR43808:SF8">
    <property type="entry name" value="PEPTIDASE M20 DIMERISATION DOMAIN-CONTAINING PROTEIN"/>
    <property type="match status" value="1"/>
</dbReference>
<dbReference type="NCBIfam" id="TIGR01910">
    <property type="entry name" value="DapE-ArgE"/>
    <property type="match status" value="1"/>
</dbReference>
<evidence type="ECO:0000256" key="5">
    <source>
        <dbReference type="ARBA" id="ARBA00011921"/>
    </source>
</evidence>
<evidence type="ECO:0000256" key="3">
    <source>
        <dbReference type="ARBA" id="ARBA00005130"/>
    </source>
</evidence>
<evidence type="ECO:0000256" key="9">
    <source>
        <dbReference type="ARBA" id="ARBA00022801"/>
    </source>
</evidence>